<dbReference type="Gene3D" id="3.60.40.10">
    <property type="entry name" value="PPM-type phosphatase domain"/>
    <property type="match status" value="1"/>
</dbReference>
<dbReference type="InterPro" id="IPR013656">
    <property type="entry name" value="PAS_4"/>
</dbReference>
<evidence type="ECO:0000313" key="3">
    <source>
        <dbReference type="EMBL" id="MBB3677486.1"/>
    </source>
</evidence>
<dbReference type="InterPro" id="IPR036457">
    <property type="entry name" value="PPM-type-like_dom_sf"/>
</dbReference>
<name>A0A323VCZ1_9ACTN</name>
<keyword evidence="1" id="KW-0378">Hydrolase</keyword>
<evidence type="ECO:0000256" key="1">
    <source>
        <dbReference type="ARBA" id="ARBA00022801"/>
    </source>
</evidence>
<dbReference type="PANTHER" id="PTHR43156:SF2">
    <property type="entry name" value="STAGE II SPORULATION PROTEIN E"/>
    <property type="match status" value="1"/>
</dbReference>
<dbReference type="InterPro" id="IPR035965">
    <property type="entry name" value="PAS-like_dom_sf"/>
</dbReference>
<dbReference type="Pfam" id="PF13185">
    <property type="entry name" value="GAF_2"/>
    <property type="match status" value="1"/>
</dbReference>
<dbReference type="PANTHER" id="PTHR43156">
    <property type="entry name" value="STAGE II SPORULATION PROTEIN E-RELATED"/>
    <property type="match status" value="1"/>
</dbReference>
<dbReference type="InterPro" id="IPR001932">
    <property type="entry name" value="PPM-type_phosphatase-like_dom"/>
</dbReference>
<feature type="domain" description="PAS" evidence="2">
    <location>
        <begin position="12"/>
        <end position="76"/>
    </location>
</feature>
<dbReference type="SUPFAM" id="SSF81606">
    <property type="entry name" value="PP2C-like"/>
    <property type="match status" value="1"/>
</dbReference>
<keyword evidence="5" id="KW-1185">Reference proteome</keyword>
<dbReference type="SMART" id="SM00331">
    <property type="entry name" value="PP2C_SIG"/>
    <property type="match status" value="1"/>
</dbReference>
<dbReference type="RefSeq" id="WP_110551102.1">
    <property type="nucleotide sequence ID" value="NZ_JACIBU010000001.1"/>
</dbReference>
<dbReference type="AlphaFoldDB" id="A0A323VCZ1"/>
<comment type="caution">
    <text evidence="4">The sequence shown here is derived from an EMBL/GenBank/DDBJ whole genome shotgun (WGS) entry which is preliminary data.</text>
</comment>
<dbReference type="SMART" id="SM00065">
    <property type="entry name" value="GAF"/>
    <property type="match status" value="1"/>
</dbReference>
<dbReference type="InterPro" id="IPR052016">
    <property type="entry name" value="Bact_Sigma-Reg"/>
</dbReference>
<dbReference type="InterPro" id="IPR003018">
    <property type="entry name" value="GAF"/>
</dbReference>
<dbReference type="Gene3D" id="3.30.450.40">
    <property type="match status" value="1"/>
</dbReference>
<dbReference type="EMBL" id="JACIBU010000001">
    <property type="protein sequence ID" value="MBB3677486.1"/>
    <property type="molecule type" value="Genomic_DNA"/>
</dbReference>
<dbReference type="Gene3D" id="3.30.450.20">
    <property type="entry name" value="PAS domain"/>
    <property type="match status" value="1"/>
</dbReference>
<protein>
    <submittedName>
        <fullName evidence="4">PAS domain S-box protein</fullName>
    </submittedName>
    <submittedName>
        <fullName evidence="3">PAS domain S-box-containing protein</fullName>
    </submittedName>
</protein>
<accession>A0A323VCZ1</accession>
<reference evidence="4 5" key="1">
    <citation type="submission" date="2018-06" db="EMBL/GenBank/DDBJ databases">
        <title>Draft genome sequence of Modestobacter versicolor CP153-2.</title>
        <authorList>
            <person name="Gundlapally S.R."/>
        </authorList>
    </citation>
    <scope>NUCLEOTIDE SEQUENCE [LARGE SCALE GENOMIC DNA]</scope>
    <source>
        <strain evidence="4 5">CP153-2</strain>
    </source>
</reference>
<dbReference type="OrthoDB" id="118142at2"/>
<sequence>MATGARDVPDDHLFDSVPIGVLKVDADWRVSYLNPAGAAVVGYTAEQLVGRDYWTAFPANATNEFGRAYRDAVATGRPCTLEGFYPAPLNAWFEVQAVPEGGGLAMYFSDVTERRTAQERLAMLARVSAELAGTLDVDTAATRVPRLIVPVMADWCILTVLDDEGRPADVGWWHTDPTRRALVERYAGVRLDAMPVTSPVVRALLGETVAADTAEVLTVMAVGEARELLELLHPTAAITMPLRGRGRTLGALTLYFEGDRCLNEAEQATAQEIADRAGLALDNARLFSQQRQLAEELQRSLLTGAFTHDHAEVVVRYTPAAEAARVGGDWYDSFTQPSGSTMLVIGDVVGHDTAAAAAMGQLRSLLRGIASYSDGGPAEVLRGLDAAMHQLEVGTYATAAVARFEQTHEERSRGVTRMRWSNAGHLPPLVINPDGSLAALADWRGELLLGVDPATPRGEQVVVLDRGTTVLLYTDGLIERRGGDLDEGMARLRQAASELAGLPLGELCDQLVDRLVHGQPEDDVALVAIRLLPQG</sequence>
<dbReference type="Pfam" id="PF08448">
    <property type="entry name" value="PAS_4"/>
    <property type="match status" value="1"/>
</dbReference>
<dbReference type="Proteomes" id="UP000247602">
    <property type="component" value="Unassembled WGS sequence"/>
</dbReference>
<reference evidence="3 6" key="2">
    <citation type="submission" date="2020-08" db="EMBL/GenBank/DDBJ databases">
        <title>Sequencing the genomes of 1000 actinobacteria strains.</title>
        <authorList>
            <person name="Klenk H.-P."/>
        </authorList>
    </citation>
    <scope>NUCLEOTIDE SEQUENCE [LARGE SCALE GENOMIC DNA]</scope>
    <source>
        <strain evidence="3 6">DSM 16678</strain>
    </source>
</reference>
<evidence type="ECO:0000313" key="6">
    <source>
        <dbReference type="Proteomes" id="UP000580718"/>
    </source>
</evidence>
<dbReference type="InterPro" id="IPR000014">
    <property type="entry name" value="PAS"/>
</dbReference>
<dbReference type="SUPFAM" id="SSF55781">
    <property type="entry name" value="GAF domain-like"/>
    <property type="match status" value="1"/>
</dbReference>
<evidence type="ECO:0000259" key="2">
    <source>
        <dbReference type="PROSITE" id="PS50112"/>
    </source>
</evidence>
<dbReference type="NCBIfam" id="TIGR00229">
    <property type="entry name" value="sensory_box"/>
    <property type="match status" value="1"/>
</dbReference>
<dbReference type="SUPFAM" id="SSF55785">
    <property type="entry name" value="PYP-like sensor domain (PAS domain)"/>
    <property type="match status" value="1"/>
</dbReference>
<dbReference type="GO" id="GO:0016791">
    <property type="term" value="F:phosphatase activity"/>
    <property type="evidence" value="ECO:0007669"/>
    <property type="project" value="TreeGrafter"/>
</dbReference>
<dbReference type="EMBL" id="QKNV01000026">
    <property type="protein sequence ID" value="PZA22575.1"/>
    <property type="molecule type" value="Genomic_DNA"/>
</dbReference>
<dbReference type="Proteomes" id="UP000580718">
    <property type="component" value="Unassembled WGS sequence"/>
</dbReference>
<proteinExistence type="predicted"/>
<evidence type="ECO:0000313" key="4">
    <source>
        <dbReference type="EMBL" id="PZA22575.1"/>
    </source>
</evidence>
<dbReference type="CDD" id="cd00130">
    <property type="entry name" value="PAS"/>
    <property type="match status" value="1"/>
</dbReference>
<gene>
    <name evidence="4" type="ORF">DMO24_04250</name>
    <name evidence="3" type="ORF">FHX36_003221</name>
</gene>
<dbReference type="Pfam" id="PF07228">
    <property type="entry name" value="SpoIIE"/>
    <property type="match status" value="1"/>
</dbReference>
<dbReference type="InterPro" id="IPR029016">
    <property type="entry name" value="GAF-like_dom_sf"/>
</dbReference>
<organism evidence="4 5">
    <name type="scientific">Modestobacter versicolor</name>
    <dbReference type="NCBI Taxonomy" id="429133"/>
    <lineage>
        <taxon>Bacteria</taxon>
        <taxon>Bacillati</taxon>
        <taxon>Actinomycetota</taxon>
        <taxon>Actinomycetes</taxon>
        <taxon>Geodermatophilales</taxon>
        <taxon>Geodermatophilaceae</taxon>
        <taxon>Modestobacter</taxon>
    </lineage>
</organism>
<dbReference type="SMART" id="SM00091">
    <property type="entry name" value="PAS"/>
    <property type="match status" value="1"/>
</dbReference>
<dbReference type="PROSITE" id="PS50112">
    <property type="entry name" value="PAS"/>
    <property type="match status" value="1"/>
</dbReference>
<evidence type="ECO:0000313" key="5">
    <source>
        <dbReference type="Proteomes" id="UP000247602"/>
    </source>
</evidence>